<evidence type="ECO:0000259" key="2">
    <source>
        <dbReference type="PROSITE" id="PS51384"/>
    </source>
</evidence>
<dbReference type="InterPro" id="IPR017938">
    <property type="entry name" value="Riboflavin_synthase-like_b-brl"/>
</dbReference>
<evidence type="ECO:0000313" key="5">
    <source>
        <dbReference type="Proteomes" id="UP000078558"/>
    </source>
</evidence>
<dbReference type="AlphaFoldDB" id="A0A1C3K1I4"/>
<evidence type="ECO:0000313" key="3">
    <source>
        <dbReference type="EMBL" id="SBT25265.1"/>
    </source>
</evidence>
<dbReference type="GO" id="GO:0016491">
    <property type="term" value="F:oxidoreductase activity"/>
    <property type="evidence" value="ECO:0007669"/>
    <property type="project" value="InterPro"/>
</dbReference>
<dbReference type="FunFam" id="2.40.30.10:FF:000055">
    <property type="entry name" value="Siderophore-interacting family protein"/>
    <property type="match status" value="1"/>
</dbReference>
<dbReference type="InterPro" id="IPR007037">
    <property type="entry name" value="SIP_rossman_dom"/>
</dbReference>
<dbReference type="InterPro" id="IPR039261">
    <property type="entry name" value="FNR_nucleotide-bd"/>
</dbReference>
<reference evidence="4 5" key="2">
    <citation type="submission" date="2017-08" db="EMBL/GenBank/DDBJ databases">
        <authorList>
            <person name="de Groot N.N."/>
        </authorList>
    </citation>
    <scope>NUCLEOTIDE SEQUENCE [LARGE SCALE GENOMIC DNA]</scope>
    <source>
        <strain evidence="4">Orrdi1</strain>
    </source>
</reference>
<gene>
    <name evidence="3" type="ORF">ODI_01580</name>
    <name evidence="4" type="ORF">ODI_R1790</name>
</gene>
<dbReference type="PANTHER" id="PTHR30157">
    <property type="entry name" value="FERRIC REDUCTASE, NADPH-DEPENDENT"/>
    <property type="match status" value="1"/>
</dbReference>
<dbReference type="Gene3D" id="2.40.30.10">
    <property type="entry name" value="Translation factors"/>
    <property type="match status" value="1"/>
</dbReference>
<dbReference type="EMBL" id="FLRC01000016">
    <property type="protein sequence ID" value="SBT25265.1"/>
    <property type="molecule type" value="Genomic_DNA"/>
</dbReference>
<name>A0A1C3K1I4_9BURK</name>
<dbReference type="Pfam" id="PF04954">
    <property type="entry name" value="SIP"/>
    <property type="match status" value="1"/>
</dbReference>
<organism evidence="3 5">
    <name type="scientific">Orrella dioscoreae</name>
    <dbReference type="NCBI Taxonomy" id="1851544"/>
    <lineage>
        <taxon>Bacteria</taxon>
        <taxon>Pseudomonadati</taxon>
        <taxon>Pseudomonadota</taxon>
        <taxon>Betaproteobacteria</taxon>
        <taxon>Burkholderiales</taxon>
        <taxon>Alcaligenaceae</taxon>
        <taxon>Orrella</taxon>
    </lineage>
</organism>
<dbReference type="STRING" id="1851544.ODI_01580"/>
<dbReference type="RefSeq" id="WP_067752888.1">
    <property type="nucleotide sequence ID" value="NZ_LT907988.1"/>
</dbReference>
<dbReference type="CDD" id="cd06193">
    <property type="entry name" value="siderophore_interacting"/>
    <property type="match status" value="1"/>
</dbReference>
<dbReference type="KEGG" id="odi:ODI_R1790"/>
<accession>A0A1C3K1I4</accession>
<dbReference type="Gene3D" id="3.40.50.80">
    <property type="entry name" value="Nucleotide-binding domain of ferredoxin-NADP reductase (FNR) module"/>
    <property type="match status" value="1"/>
</dbReference>
<protein>
    <submittedName>
        <fullName evidence="3">Iron-chelator utilization protein</fullName>
    </submittedName>
</protein>
<proteinExistence type="inferred from homology"/>
<dbReference type="InterPro" id="IPR039374">
    <property type="entry name" value="SIP_fam"/>
</dbReference>
<dbReference type="InterPro" id="IPR013113">
    <property type="entry name" value="SIP_FAD-bd"/>
</dbReference>
<dbReference type="EMBL" id="LT907988">
    <property type="protein sequence ID" value="SOE49015.1"/>
    <property type="molecule type" value="Genomic_DNA"/>
</dbReference>
<dbReference type="PROSITE" id="PS51384">
    <property type="entry name" value="FAD_FR"/>
    <property type="match status" value="1"/>
</dbReference>
<dbReference type="Proteomes" id="UP000078558">
    <property type="component" value="Chromosome I"/>
</dbReference>
<evidence type="ECO:0000256" key="1">
    <source>
        <dbReference type="ARBA" id="ARBA00035644"/>
    </source>
</evidence>
<dbReference type="Pfam" id="PF08021">
    <property type="entry name" value="FAD_binding_9"/>
    <property type="match status" value="1"/>
</dbReference>
<keyword evidence="5" id="KW-1185">Reference proteome</keyword>
<comment type="similarity">
    <text evidence="1">Belongs to the SIP oxidoreductase family.</text>
</comment>
<dbReference type="SUPFAM" id="SSF63380">
    <property type="entry name" value="Riboflavin synthase domain-like"/>
    <property type="match status" value="1"/>
</dbReference>
<evidence type="ECO:0000313" key="4">
    <source>
        <dbReference type="EMBL" id="SOE49015.1"/>
    </source>
</evidence>
<sequence length="283" mass="30718">MQTPDTTLASSASSVPRATQRVRHDLRFRLLEVSRVTQVTPRLLRVTLTGPDLDGFTSLAHDDHVKVFFPAEGQRTPVLPVMTAQGPEFPAGQPRPAARDYTPRRFDAERRELDLEFVLHGEGPAATWAAQAAPGQVLGVGGPRGSFVLQGEFDAYLLVGDETALPAIARRLEELPAHAHAHAVILVDDAEDHIAFPSQAHVAVHWVHRRALPAGGEVDALRVAVGSLALPAEGVYAWVAAESATAKALRQYLVETLNMPRQWVKAAGYWKQGAVATHESHDD</sequence>
<reference evidence="3 5" key="1">
    <citation type="submission" date="2016-06" db="EMBL/GenBank/DDBJ databases">
        <authorList>
            <person name="Kjaerup R.B."/>
            <person name="Dalgaard T.S."/>
            <person name="Juul-Madsen H.R."/>
        </authorList>
    </citation>
    <scope>NUCLEOTIDE SEQUENCE [LARGE SCALE GENOMIC DNA]</scope>
    <source>
        <strain evidence="3">Orrdi1</strain>
    </source>
</reference>
<dbReference type="InterPro" id="IPR017927">
    <property type="entry name" value="FAD-bd_FR_type"/>
</dbReference>
<feature type="domain" description="FAD-binding FR-type" evidence="2">
    <location>
        <begin position="26"/>
        <end position="150"/>
    </location>
</feature>
<dbReference type="PANTHER" id="PTHR30157:SF0">
    <property type="entry name" value="NADPH-DEPENDENT FERRIC-CHELATE REDUCTASE"/>
    <property type="match status" value="1"/>
</dbReference>
<dbReference type="OrthoDB" id="9814826at2"/>